<dbReference type="GO" id="GO:0005737">
    <property type="term" value="C:cytoplasm"/>
    <property type="evidence" value="ECO:0007669"/>
    <property type="project" value="UniProtKB-ARBA"/>
</dbReference>
<dbReference type="Pfam" id="PF00098">
    <property type="entry name" value="zf-CCHC"/>
    <property type="match status" value="1"/>
</dbReference>
<name>A0A183G3R4_HELPZ</name>
<organism evidence="6 7">
    <name type="scientific">Heligmosomoides polygyrus</name>
    <name type="common">Parasitic roundworm</name>
    <dbReference type="NCBI Taxonomy" id="6339"/>
    <lineage>
        <taxon>Eukaryota</taxon>
        <taxon>Metazoa</taxon>
        <taxon>Ecdysozoa</taxon>
        <taxon>Nematoda</taxon>
        <taxon>Chromadorea</taxon>
        <taxon>Rhabditida</taxon>
        <taxon>Rhabditina</taxon>
        <taxon>Rhabditomorpha</taxon>
        <taxon>Strongyloidea</taxon>
        <taxon>Heligmosomidae</taxon>
        <taxon>Heligmosomoides</taxon>
    </lineage>
</organism>
<keyword evidence="1" id="KW-0863">Zinc-finger</keyword>
<accession>A0A3P8E859</accession>
<dbReference type="SMART" id="SM00343">
    <property type="entry name" value="ZnF_C2HC"/>
    <property type="match status" value="1"/>
</dbReference>
<accession>A0A183G3R4</accession>
<dbReference type="GO" id="GO:0003676">
    <property type="term" value="F:nucleic acid binding"/>
    <property type="evidence" value="ECO:0007669"/>
    <property type="project" value="InterPro"/>
</dbReference>
<reference evidence="7" key="2">
    <citation type="submission" date="2019-09" db="UniProtKB">
        <authorList>
            <consortium name="WormBaseParasite"/>
        </authorList>
    </citation>
    <scope>IDENTIFICATION</scope>
</reference>
<dbReference type="GO" id="GO:0019899">
    <property type="term" value="F:enzyme binding"/>
    <property type="evidence" value="ECO:0007669"/>
    <property type="project" value="UniProtKB-ARBA"/>
</dbReference>
<dbReference type="WBParaSite" id="HPBE_0001607201-mRNA-1">
    <property type="protein sequence ID" value="HPBE_0001607201-mRNA-1"/>
    <property type="gene ID" value="HPBE_0001607201"/>
</dbReference>
<keyword evidence="2" id="KW-0175">Coiled coil</keyword>
<evidence type="ECO:0000256" key="3">
    <source>
        <dbReference type="SAM" id="MobiDB-lite"/>
    </source>
</evidence>
<dbReference type="InterPro" id="IPR001878">
    <property type="entry name" value="Znf_CCHC"/>
</dbReference>
<keyword evidence="6" id="KW-1185">Reference proteome</keyword>
<dbReference type="EMBL" id="UZAH01029207">
    <property type="protein sequence ID" value="VDP04843.1"/>
    <property type="molecule type" value="Genomic_DNA"/>
</dbReference>
<dbReference type="PROSITE" id="PS50158">
    <property type="entry name" value="ZF_CCHC"/>
    <property type="match status" value="1"/>
</dbReference>
<evidence type="ECO:0000259" key="4">
    <source>
        <dbReference type="PROSITE" id="PS50158"/>
    </source>
</evidence>
<sequence length="686" mass="77747">METDGMVTDGELEEEFQRLWRGRETQYPRELELTELPQQISEYLKEKSCLQDVLERQQRELADLRAMKKRFEEQELELQRLKSCVEHAPGPTEFGTTTAPDWLQRICERDGNDLASAEAQFVTTWRPEETGRFLDAFKLKYSANYWSDSELCALLRTKLVGKARHQYEALPRAEREGEFSVLMKAMLRETRTEAMSDKIVALGEVKRLKTLDRQSIAEFWVDLERRTCRAYPELNERALAIERAHLLYQQIAHWPDSYHLLEALEEEDDPYSRLKETAKRIERRNLTLANSAAISNAGGDHRRTPKVGVRDSSKWDSALGTQPSRKNEAGLGNASGKKVPTCFKCKAPGHLARDCTKSERTDSTQHRTSLSARLAEPACRAIEIGSPGVEVVKPGVAKEDGIDIDHGATEYPIDKTLRVYDASRHPMRLEQYSTENRGGDKFASQLWEVVLNHKDVFAVVEQELTQTHLIQHEINTGDTQPIRRRMNLSECNVGSSVVAGDLIPTLPQPAYDHRANEYEGVMVKGPQSELFTAAQDSGVVDWLAQWERSRDHLEAHNTSFTVERRVLRVIGLFKSAFKETVEKSLLQLEVLQTVVAEIESVINSRPLTPYRESELGARSEANPLRFSSGRHPTTTTAATRTSGLNEQTCNLTPSGTFGIRTISQLFVNGINKEFEERSTNITPHEG</sequence>
<gene>
    <name evidence="5" type="ORF">HPBE_LOCUS16071</name>
</gene>
<evidence type="ECO:0000256" key="2">
    <source>
        <dbReference type="SAM" id="Coils"/>
    </source>
</evidence>
<keyword evidence="1" id="KW-0479">Metal-binding</keyword>
<dbReference type="InterPro" id="IPR036875">
    <property type="entry name" value="Znf_CCHC_sf"/>
</dbReference>
<proteinExistence type="predicted"/>
<keyword evidence="1" id="KW-0862">Zinc</keyword>
<dbReference type="OrthoDB" id="8962788at2759"/>
<protein>
    <submittedName>
        <fullName evidence="7">CCHC-type domain-containing protein</fullName>
    </submittedName>
</protein>
<reference evidence="5 6" key="1">
    <citation type="submission" date="2018-11" db="EMBL/GenBank/DDBJ databases">
        <authorList>
            <consortium name="Pathogen Informatics"/>
        </authorList>
    </citation>
    <scope>NUCLEOTIDE SEQUENCE [LARGE SCALE GENOMIC DNA]</scope>
</reference>
<evidence type="ECO:0000256" key="1">
    <source>
        <dbReference type="PROSITE-ProRule" id="PRU00047"/>
    </source>
</evidence>
<evidence type="ECO:0000313" key="7">
    <source>
        <dbReference type="WBParaSite" id="HPBE_0001607201-mRNA-1"/>
    </source>
</evidence>
<dbReference type="Gene3D" id="4.10.60.10">
    <property type="entry name" value="Zinc finger, CCHC-type"/>
    <property type="match status" value="1"/>
</dbReference>
<feature type="domain" description="CCHC-type" evidence="4">
    <location>
        <begin position="342"/>
        <end position="357"/>
    </location>
</feature>
<evidence type="ECO:0000313" key="6">
    <source>
        <dbReference type="Proteomes" id="UP000050761"/>
    </source>
</evidence>
<dbReference type="Proteomes" id="UP000050761">
    <property type="component" value="Unassembled WGS sequence"/>
</dbReference>
<dbReference type="AlphaFoldDB" id="A0A183G3R4"/>
<dbReference type="SUPFAM" id="SSF57756">
    <property type="entry name" value="Retrovirus zinc finger-like domains"/>
    <property type="match status" value="1"/>
</dbReference>
<dbReference type="GO" id="GO:0008270">
    <property type="term" value="F:zinc ion binding"/>
    <property type="evidence" value="ECO:0007669"/>
    <property type="project" value="UniProtKB-KW"/>
</dbReference>
<feature type="coiled-coil region" evidence="2">
    <location>
        <begin position="40"/>
        <end position="84"/>
    </location>
</feature>
<evidence type="ECO:0000313" key="5">
    <source>
        <dbReference type="EMBL" id="VDP04843.1"/>
    </source>
</evidence>
<feature type="region of interest" description="Disordered" evidence="3">
    <location>
        <begin position="292"/>
        <end position="336"/>
    </location>
</feature>